<dbReference type="EMBL" id="ATAO01000146">
    <property type="protein sequence ID" value="EQM80502.1"/>
    <property type="molecule type" value="Genomic_DNA"/>
</dbReference>
<organism evidence="1 2">
    <name type="scientific">Microbacterium maritypicum MF109</name>
    <dbReference type="NCBI Taxonomy" id="1333857"/>
    <lineage>
        <taxon>Bacteria</taxon>
        <taxon>Bacillati</taxon>
        <taxon>Actinomycetota</taxon>
        <taxon>Actinomycetes</taxon>
        <taxon>Micrococcales</taxon>
        <taxon>Microbacteriaceae</taxon>
        <taxon>Microbacterium</taxon>
    </lineage>
</organism>
<comment type="caution">
    <text evidence="1">The sequence shown here is derived from an EMBL/GenBank/DDBJ whole genome shotgun (WGS) entry which is preliminary data.</text>
</comment>
<name>T5KMT8_MICMQ</name>
<reference evidence="1 2" key="1">
    <citation type="journal article" date="2013" name="Genome Announc.">
        <title>Whole-genome sequences of five oyster-associated bacteria show potential for crude oil hydrocarbon degradation.</title>
        <authorList>
            <person name="Chauhan A."/>
            <person name="Green S."/>
            <person name="Pathak A."/>
            <person name="Thomas J."/>
            <person name="Venkatramanan R."/>
        </authorList>
    </citation>
    <scope>NUCLEOTIDE SEQUENCE [LARGE SCALE GENOMIC DNA]</scope>
    <source>
        <strain evidence="1 2">MF109</strain>
    </source>
</reference>
<evidence type="ECO:0000313" key="1">
    <source>
        <dbReference type="EMBL" id="EQM80502.1"/>
    </source>
</evidence>
<accession>T5KMT8</accession>
<proteinExistence type="predicted"/>
<evidence type="ECO:0000313" key="2">
    <source>
        <dbReference type="Proteomes" id="UP000016033"/>
    </source>
</evidence>
<dbReference type="PATRIC" id="fig|1333857.3.peg.1329"/>
<protein>
    <submittedName>
        <fullName evidence="1">Uncharacterized protein</fullName>
    </submittedName>
</protein>
<dbReference type="Proteomes" id="UP000016033">
    <property type="component" value="Unassembled WGS sequence"/>
</dbReference>
<dbReference type="AlphaFoldDB" id="T5KMT8"/>
<sequence>MAGAVSFFEGLRPAHVRLHDGEPVRLRPAVAAKKKVL</sequence>
<gene>
    <name evidence="1" type="ORF">L687_15110</name>
</gene>